<reference evidence="1" key="1">
    <citation type="submission" date="2022-10" db="EMBL/GenBank/DDBJ databases">
        <authorList>
            <person name="Yue Y."/>
        </authorList>
    </citation>
    <scope>NUCLEOTIDE SEQUENCE</scope>
    <source>
        <strain evidence="1">Z654</strain>
    </source>
</reference>
<evidence type="ECO:0000313" key="2">
    <source>
        <dbReference type="Proteomes" id="UP001208041"/>
    </source>
</evidence>
<proteinExistence type="predicted"/>
<organism evidence="1 2">
    <name type="scientific">Halocynthiibacter halioticoli</name>
    <dbReference type="NCBI Taxonomy" id="2986804"/>
    <lineage>
        <taxon>Bacteria</taxon>
        <taxon>Pseudomonadati</taxon>
        <taxon>Pseudomonadota</taxon>
        <taxon>Alphaproteobacteria</taxon>
        <taxon>Rhodobacterales</taxon>
        <taxon>Paracoccaceae</taxon>
        <taxon>Halocynthiibacter</taxon>
    </lineage>
</organism>
<sequence>MKLESREDIEAPLSVVFQAVSDFPAFERLAFRRGIDVGVETGDPEKGEPERSWDAKFNYRGRDRRLKAALVRIDPAQGYLVNGAVGGLEGDMIIDLVPLSRTRTRLTVCVDTRAKSLTARLLLQTAKLTRAKIYRRFRRRVGQVAQDIEDRYNAMSPS</sequence>
<dbReference type="EMBL" id="JAOYFC010000001">
    <property type="protein sequence ID" value="MCV6823330.1"/>
    <property type="molecule type" value="Genomic_DNA"/>
</dbReference>
<dbReference type="CDD" id="cd07812">
    <property type="entry name" value="SRPBCC"/>
    <property type="match status" value="1"/>
</dbReference>
<dbReference type="Gene3D" id="3.30.530.20">
    <property type="match status" value="1"/>
</dbReference>
<name>A0AAE3IWB7_9RHOB</name>
<keyword evidence="2" id="KW-1185">Reference proteome</keyword>
<evidence type="ECO:0000313" key="1">
    <source>
        <dbReference type="EMBL" id="MCV6823330.1"/>
    </source>
</evidence>
<dbReference type="RefSeq" id="WP_263952171.1">
    <property type="nucleotide sequence ID" value="NZ_JAOYFC010000001.1"/>
</dbReference>
<dbReference type="SUPFAM" id="SSF55961">
    <property type="entry name" value="Bet v1-like"/>
    <property type="match status" value="1"/>
</dbReference>
<dbReference type="AlphaFoldDB" id="A0AAE3IWB7"/>
<dbReference type="InterPro" id="IPR023393">
    <property type="entry name" value="START-like_dom_sf"/>
</dbReference>
<protein>
    <submittedName>
        <fullName evidence="1">SRPBCC family protein</fullName>
    </submittedName>
</protein>
<comment type="caution">
    <text evidence="1">The sequence shown here is derived from an EMBL/GenBank/DDBJ whole genome shotgun (WGS) entry which is preliminary data.</text>
</comment>
<accession>A0AAE3IWB7</accession>
<dbReference type="Proteomes" id="UP001208041">
    <property type="component" value="Unassembled WGS sequence"/>
</dbReference>
<gene>
    <name evidence="1" type="ORF">OH136_02075</name>
</gene>